<dbReference type="InParanoid" id="A0A6P7Y1S7"/>
<keyword evidence="3 9" id="KW-0349">Heme</keyword>
<evidence type="ECO:0000313" key="11">
    <source>
        <dbReference type="Proteomes" id="UP000515156"/>
    </source>
</evidence>
<accession>A0A6P7Y1S7</accession>
<keyword evidence="10" id="KW-0812">Transmembrane</keyword>
<comment type="subcellular location">
    <subcellularLocation>
        <location evidence="1">Endoplasmic reticulum membrane</location>
    </subcellularLocation>
</comment>
<keyword evidence="8 10" id="KW-0472">Membrane</keyword>
<dbReference type="OrthoDB" id="1470350at2759"/>
<dbReference type="InterPro" id="IPR050196">
    <property type="entry name" value="Cytochrome_P450_Monoox"/>
</dbReference>
<keyword evidence="7" id="KW-0503">Monooxygenase</keyword>
<feature type="transmembrane region" description="Helical" evidence="10">
    <location>
        <begin position="23"/>
        <end position="44"/>
    </location>
</feature>
<evidence type="ECO:0000256" key="7">
    <source>
        <dbReference type="ARBA" id="ARBA00023033"/>
    </source>
</evidence>
<dbReference type="InterPro" id="IPR036396">
    <property type="entry name" value="Cyt_P450_sf"/>
</dbReference>
<evidence type="ECO:0000313" key="12">
    <source>
        <dbReference type="RefSeq" id="XP_030061487.1"/>
    </source>
</evidence>
<proteinExistence type="inferred from homology"/>
<comment type="cofactor">
    <cofactor evidence="9">
        <name>heme</name>
        <dbReference type="ChEBI" id="CHEBI:30413"/>
    </cofactor>
</comment>
<dbReference type="GeneID" id="115471793"/>
<evidence type="ECO:0000256" key="3">
    <source>
        <dbReference type="ARBA" id="ARBA00022617"/>
    </source>
</evidence>
<keyword evidence="10" id="KW-1133">Transmembrane helix</keyword>
<evidence type="ECO:0000256" key="5">
    <source>
        <dbReference type="ARBA" id="ARBA00022824"/>
    </source>
</evidence>
<dbReference type="PRINTS" id="PR00385">
    <property type="entry name" value="P450"/>
</dbReference>
<dbReference type="RefSeq" id="XP_030061487.1">
    <property type="nucleotide sequence ID" value="XM_030205627.1"/>
</dbReference>
<protein>
    <submittedName>
        <fullName evidence="12">Cytochrome P450 4B1-like</fullName>
    </submittedName>
</protein>
<dbReference type="GO" id="GO:0020037">
    <property type="term" value="F:heme binding"/>
    <property type="evidence" value="ECO:0007669"/>
    <property type="project" value="InterPro"/>
</dbReference>
<evidence type="ECO:0000256" key="8">
    <source>
        <dbReference type="ARBA" id="ARBA00023136"/>
    </source>
</evidence>
<dbReference type="InterPro" id="IPR002401">
    <property type="entry name" value="Cyt_P450_E_grp-I"/>
</dbReference>
<dbReference type="CDD" id="cd20678">
    <property type="entry name" value="CYP4B-like"/>
    <property type="match status" value="1"/>
</dbReference>
<evidence type="ECO:0000256" key="1">
    <source>
        <dbReference type="ARBA" id="ARBA00004586"/>
    </source>
</evidence>
<comment type="similarity">
    <text evidence="2">Belongs to the cytochrome P450 family.</text>
</comment>
<sequence length="520" mass="60254">MTMTSVVENVLSPSWVSLDTFQILQYAVVLGVVALLGKLMKLYFRRRELNKSFACFPGPPCHWLFGNAHKCRQDGTDLETLELWAKEFPYGFLVWLGNFFPIFIITHPDYAKTVFGRADPKAWTYNFLEPWIGQGLLLLSGQKWFQHRRLLTPAFHYDILKPYMKLMSDSTNVMLDKWEKFDYQNKSVELFQHVSLMTLDSIMKCAFSYNSNCQNEGDSTYTKVILDLCSLVYLRFRRVLFQSDLIFHLSPQGFRFRKACKLAHQHTDEVIKQRKAALANENELEKIQQKRHLDFLDILLCAKDDNGNGISDKDLRAEVDTFMFEGQDTVASGISWILYCMAKYPEHQEKCREEIREILGDRDTVEWDDLGKMNYTTMCIKESMRMYPPAPLVLRQLTKPITFFDGRSLPAGSLVMLNIYAIHRSLSVWEDPEVFDPLRFSPENSSGRHCHAFVPFAAGVRNCIGQNFAMNEMKVATALTLQRFQVSPDETRPPIKIPQVVLTSMNGIHLYLKKIKRTHQ</sequence>
<dbReference type="KEGG" id="muo:115471793"/>
<dbReference type="FunCoup" id="A0A6P7Y1S7">
    <property type="interactions" value="202"/>
</dbReference>
<gene>
    <name evidence="12" type="primary">LOC115471793</name>
</gene>
<keyword evidence="4 9" id="KW-0479">Metal-binding</keyword>
<dbReference type="GO" id="GO:0016705">
    <property type="term" value="F:oxidoreductase activity, acting on paired donors, with incorporation or reduction of molecular oxygen"/>
    <property type="evidence" value="ECO:0007669"/>
    <property type="project" value="InterPro"/>
</dbReference>
<dbReference type="AlphaFoldDB" id="A0A6P7Y1S7"/>
<evidence type="ECO:0000256" key="9">
    <source>
        <dbReference type="PIRSR" id="PIRSR602401-1"/>
    </source>
</evidence>
<evidence type="ECO:0000256" key="2">
    <source>
        <dbReference type="ARBA" id="ARBA00010617"/>
    </source>
</evidence>
<dbReference type="InterPro" id="IPR001128">
    <property type="entry name" value="Cyt_P450"/>
</dbReference>
<dbReference type="FunFam" id="1.10.630.10:FF:000005">
    <property type="entry name" value="cytochrome P450 4F22 isoform X2"/>
    <property type="match status" value="1"/>
</dbReference>
<dbReference type="PANTHER" id="PTHR24291">
    <property type="entry name" value="CYTOCHROME P450 FAMILY 4"/>
    <property type="match status" value="1"/>
</dbReference>
<keyword evidence="5" id="KW-0256">Endoplasmic reticulum</keyword>
<dbReference type="GO" id="GO:0005506">
    <property type="term" value="F:iron ion binding"/>
    <property type="evidence" value="ECO:0007669"/>
    <property type="project" value="InterPro"/>
</dbReference>
<dbReference type="PANTHER" id="PTHR24291:SF201">
    <property type="entry name" value="CYTOCHROME P450, FAMILY 4, SUBFAMILY B, POLYPEPTIDE 7"/>
    <property type="match status" value="1"/>
</dbReference>
<dbReference type="GO" id="GO:0004497">
    <property type="term" value="F:monooxygenase activity"/>
    <property type="evidence" value="ECO:0007669"/>
    <property type="project" value="UniProtKB-KW"/>
</dbReference>
<keyword evidence="6 9" id="KW-0408">Iron</keyword>
<dbReference type="PRINTS" id="PR00463">
    <property type="entry name" value="EP450I"/>
</dbReference>
<dbReference type="Gene3D" id="1.10.630.10">
    <property type="entry name" value="Cytochrome P450"/>
    <property type="match status" value="1"/>
</dbReference>
<evidence type="ECO:0000256" key="4">
    <source>
        <dbReference type="ARBA" id="ARBA00022723"/>
    </source>
</evidence>
<reference evidence="12" key="1">
    <citation type="submission" date="2025-08" db="UniProtKB">
        <authorList>
            <consortium name="RefSeq"/>
        </authorList>
    </citation>
    <scope>IDENTIFICATION</scope>
</reference>
<dbReference type="Pfam" id="PF00067">
    <property type="entry name" value="p450"/>
    <property type="match status" value="1"/>
</dbReference>
<evidence type="ECO:0000256" key="10">
    <source>
        <dbReference type="SAM" id="Phobius"/>
    </source>
</evidence>
<dbReference type="Proteomes" id="UP000515156">
    <property type="component" value="Chromosome 6"/>
</dbReference>
<evidence type="ECO:0000256" key="6">
    <source>
        <dbReference type="ARBA" id="ARBA00023004"/>
    </source>
</evidence>
<keyword evidence="11" id="KW-1185">Reference proteome</keyword>
<organism evidence="11 12">
    <name type="scientific">Microcaecilia unicolor</name>
    <dbReference type="NCBI Taxonomy" id="1415580"/>
    <lineage>
        <taxon>Eukaryota</taxon>
        <taxon>Metazoa</taxon>
        <taxon>Chordata</taxon>
        <taxon>Craniata</taxon>
        <taxon>Vertebrata</taxon>
        <taxon>Euteleostomi</taxon>
        <taxon>Amphibia</taxon>
        <taxon>Gymnophiona</taxon>
        <taxon>Siphonopidae</taxon>
        <taxon>Microcaecilia</taxon>
    </lineage>
</organism>
<keyword evidence="7" id="KW-0560">Oxidoreductase</keyword>
<name>A0A6P7Y1S7_9AMPH</name>
<dbReference type="GO" id="GO:0005789">
    <property type="term" value="C:endoplasmic reticulum membrane"/>
    <property type="evidence" value="ECO:0007669"/>
    <property type="project" value="UniProtKB-SubCell"/>
</dbReference>
<dbReference type="SUPFAM" id="SSF48264">
    <property type="entry name" value="Cytochrome P450"/>
    <property type="match status" value="1"/>
</dbReference>
<feature type="binding site" description="axial binding residue" evidence="9">
    <location>
        <position position="463"/>
    </location>
    <ligand>
        <name>heme</name>
        <dbReference type="ChEBI" id="CHEBI:30413"/>
    </ligand>
    <ligandPart>
        <name>Fe</name>
        <dbReference type="ChEBI" id="CHEBI:18248"/>
    </ligandPart>
</feature>